<dbReference type="Pfam" id="PF23394">
    <property type="entry name" value="DUF7102"/>
    <property type="match status" value="1"/>
</dbReference>
<dbReference type="InterPro" id="IPR057559">
    <property type="entry name" value="SAM_6"/>
</dbReference>
<dbReference type="AlphaFoldDB" id="A0AAD9HTR9"/>
<dbReference type="Proteomes" id="UP001232148">
    <property type="component" value="Unassembled WGS sequence"/>
</dbReference>
<dbReference type="Pfam" id="PF23395">
    <property type="entry name" value="SAM_6"/>
    <property type="match status" value="1"/>
</dbReference>
<accession>A0AAD9HTR9</accession>
<evidence type="ECO:0000313" key="4">
    <source>
        <dbReference type="EMBL" id="KAK2034878.1"/>
    </source>
</evidence>
<gene>
    <name evidence="4" type="ORF">LX32DRAFT_633748</name>
</gene>
<name>A0AAD9HTR9_9PEZI</name>
<comment type="caution">
    <text evidence="4">The sequence shown here is derived from an EMBL/GenBank/DDBJ whole genome shotgun (WGS) entry which is preliminary data.</text>
</comment>
<feature type="compositionally biased region" description="Polar residues" evidence="1">
    <location>
        <begin position="381"/>
        <end position="395"/>
    </location>
</feature>
<reference evidence="4" key="1">
    <citation type="submission" date="2021-06" db="EMBL/GenBank/DDBJ databases">
        <title>Comparative genomics, transcriptomics and evolutionary studies reveal genomic signatures of adaptation to plant cell wall in hemibiotrophic fungi.</title>
        <authorList>
            <consortium name="DOE Joint Genome Institute"/>
            <person name="Baroncelli R."/>
            <person name="Diaz J.F."/>
            <person name="Benocci T."/>
            <person name="Peng M."/>
            <person name="Battaglia E."/>
            <person name="Haridas S."/>
            <person name="Andreopoulos W."/>
            <person name="Labutti K."/>
            <person name="Pangilinan J."/>
            <person name="Floch G.L."/>
            <person name="Makela M.R."/>
            <person name="Henrissat B."/>
            <person name="Grigoriev I.V."/>
            <person name="Crouch J.A."/>
            <person name="De Vries R.P."/>
            <person name="Sukno S.A."/>
            <person name="Thon M.R."/>
        </authorList>
    </citation>
    <scope>NUCLEOTIDE SEQUENCE</scope>
    <source>
        <strain evidence="4">MAFF235873</strain>
    </source>
</reference>
<evidence type="ECO:0000259" key="3">
    <source>
        <dbReference type="Pfam" id="PF23395"/>
    </source>
</evidence>
<evidence type="ECO:0000256" key="1">
    <source>
        <dbReference type="SAM" id="MobiDB-lite"/>
    </source>
</evidence>
<organism evidence="4 5">
    <name type="scientific">Colletotrichum zoysiae</name>
    <dbReference type="NCBI Taxonomy" id="1216348"/>
    <lineage>
        <taxon>Eukaryota</taxon>
        <taxon>Fungi</taxon>
        <taxon>Dikarya</taxon>
        <taxon>Ascomycota</taxon>
        <taxon>Pezizomycotina</taxon>
        <taxon>Sordariomycetes</taxon>
        <taxon>Hypocreomycetidae</taxon>
        <taxon>Glomerellales</taxon>
        <taxon>Glomerellaceae</taxon>
        <taxon>Colletotrichum</taxon>
        <taxon>Colletotrichum graminicola species complex</taxon>
    </lineage>
</organism>
<keyword evidence="5" id="KW-1185">Reference proteome</keyword>
<feature type="domain" description="SAM-like" evidence="3">
    <location>
        <begin position="621"/>
        <end position="682"/>
    </location>
</feature>
<evidence type="ECO:0000259" key="2">
    <source>
        <dbReference type="Pfam" id="PF23394"/>
    </source>
</evidence>
<feature type="domain" description="DUF7102" evidence="2">
    <location>
        <begin position="440"/>
        <end position="610"/>
    </location>
</feature>
<feature type="compositionally biased region" description="Polar residues" evidence="1">
    <location>
        <begin position="325"/>
        <end position="340"/>
    </location>
</feature>
<feature type="region of interest" description="Disordered" evidence="1">
    <location>
        <begin position="115"/>
        <end position="140"/>
    </location>
</feature>
<dbReference type="InterPro" id="IPR055528">
    <property type="entry name" value="DUF7102"/>
</dbReference>
<sequence>MTPPLIVPSLSESDEHEAFVPSAEVCEIDNLSDPASLLSEDLERARRTLSNIYDDPQLPDASTSDILVFPSDTPSFEISTPKHQQIHLEVPIFPKSDDEMTNSQKEQAFRVLTESVPGFNAEKTGDDQAGTPPTDDPESSFDEQFSILMKYKADFMTRRLEQEQIQTVDAIARMQPPVLDFSTPQAEWQGTLPNPSAMFTWIRRNHKYQFRSSQWPKNPQEQRDLRWVPFPVSLAKAVNVRELVGDSCVLEQLLGTRQPGPLPKSADCVLQRGSLKILSQEDEEELPGPYEDDRQGHSPPGSGDGIMDLIRKRRAAQTTDEEPLETTSSKRGPRSLQTINCGPATHFLGGGLLLGEKETDAPGKLLASYMDLRGAKRHKTSTGSFLPAPTTSTRSLCHPPASKRATQNAPKPRTPQPERQPVYADAPCPPVDVPKEALRLVISISLPRCVISALQATFPGIDLVDRDFARHNTWSWSPGSAKRTEVHSPLSNEADIIPSPVTGIVITTILKVRQKPLPGSKHKLSQVRQRLARVAPLYERVVVLVSEGNPTGEQARPLDGADAEAYASFVAFGSCIGRISGCNVRVMYVAGGSEALARWTCALVATHTKEAAPEVQQILMAEETEWEVFLRRAGFNMYAAQVALAVVKGAYPDDGGDSTLVRLLGMSPAERANLLRGFLGVEGSDGGRNLCVPVPVPRPHARRCVPFLFVGLLASL</sequence>
<dbReference type="EMBL" id="MU842811">
    <property type="protein sequence ID" value="KAK2034878.1"/>
    <property type="molecule type" value="Genomic_DNA"/>
</dbReference>
<feature type="region of interest" description="Disordered" evidence="1">
    <location>
        <begin position="278"/>
        <end position="340"/>
    </location>
</feature>
<proteinExistence type="predicted"/>
<evidence type="ECO:0000313" key="5">
    <source>
        <dbReference type="Proteomes" id="UP001232148"/>
    </source>
</evidence>
<feature type="region of interest" description="Disordered" evidence="1">
    <location>
        <begin position="379"/>
        <end position="428"/>
    </location>
</feature>
<protein>
    <submittedName>
        <fullName evidence="4">Uncharacterized protein</fullName>
    </submittedName>
</protein>